<keyword evidence="5" id="KW-1185">Reference proteome</keyword>
<dbReference type="EMBL" id="FOJI01000009">
    <property type="protein sequence ID" value="SEW30190.1"/>
    <property type="molecule type" value="Genomic_DNA"/>
</dbReference>
<keyword evidence="2" id="KW-1133">Transmembrane helix</keyword>
<dbReference type="AlphaFoldDB" id="A0A1I0QRH8"/>
<feature type="region of interest" description="Disordered" evidence="1">
    <location>
        <begin position="55"/>
        <end position="141"/>
    </location>
</feature>
<feature type="domain" description="Transcobalamin-like C-terminal" evidence="3">
    <location>
        <begin position="198"/>
        <end position="267"/>
    </location>
</feature>
<evidence type="ECO:0000259" key="3">
    <source>
        <dbReference type="Pfam" id="PF14478"/>
    </source>
</evidence>
<dbReference type="InterPro" id="IPR027954">
    <property type="entry name" value="Transcobalamin-like_C"/>
</dbReference>
<protein>
    <recommendedName>
        <fullName evidence="3">Transcobalamin-like C-terminal domain-containing protein</fullName>
    </recommendedName>
</protein>
<evidence type="ECO:0000313" key="4">
    <source>
        <dbReference type="EMBL" id="SEW30190.1"/>
    </source>
</evidence>
<dbReference type="Pfam" id="PF14478">
    <property type="entry name" value="DUF4430"/>
    <property type="match status" value="1"/>
</dbReference>
<dbReference type="OrthoDB" id="2356646at2"/>
<gene>
    <name evidence="4" type="ORF">SAMN05421659_10931</name>
</gene>
<keyword evidence="2" id="KW-0812">Transmembrane</keyword>
<organism evidence="4 5">
    <name type="scientific">[Clostridium] fimetarium</name>
    <dbReference type="NCBI Taxonomy" id="99656"/>
    <lineage>
        <taxon>Bacteria</taxon>
        <taxon>Bacillati</taxon>
        <taxon>Bacillota</taxon>
        <taxon>Clostridia</taxon>
        <taxon>Lachnospirales</taxon>
        <taxon>Lachnospiraceae</taxon>
    </lineage>
</organism>
<evidence type="ECO:0000256" key="2">
    <source>
        <dbReference type="SAM" id="Phobius"/>
    </source>
</evidence>
<dbReference type="STRING" id="99656.SAMN05421659_10931"/>
<feature type="compositionally biased region" description="Low complexity" evidence="1">
    <location>
        <begin position="97"/>
        <end position="110"/>
    </location>
</feature>
<name>A0A1I0QRH8_9FIRM</name>
<sequence>MNNNIFSNKRNFKKIGIAIIAILVIVTALYNVKFQSVTKYKAQQQSIVDEYNLNSEKQSGSVATSSEINGNGSEEVNKDDINLQSDTSIIGGPQAPSTNNSNDQNTGNDNALNNSTLTDDSGNNAGVNETKSSSIIGGENNTPSNDIEYVTCYIEIRCDSISKNMSKWANESKDELSIVPTNGVIMEKMEISISNKGTVLDVLKKASKINNISINESLGYIKSINQLEQMDAGRGSGWLYWVNNVSPSVTCLSYTVKNGDTIKWQYTCDYGNEFEKNGDLK</sequence>
<feature type="compositionally biased region" description="Polar residues" evidence="1">
    <location>
        <begin position="111"/>
        <end position="141"/>
    </location>
</feature>
<proteinExistence type="predicted"/>
<reference evidence="4 5" key="1">
    <citation type="submission" date="2016-10" db="EMBL/GenBank/DDBJ databases">
        <authorList>
            <person name="de Groot N.N."/>
        </authorList>
    </citation>
    <scope>NUCLEOTIDE SEQUENCE [LARGE SCALE GENOMIC DNA]</scope>
    <source>
        <strain evidence="4 5">DSM 9179</strain>
    </source>
</reference>
<dbReference type="Gene3D" id="2.170.130.30">
    <property type="match status" value="1"/>
</dbReference>
<feature type="transmembrane region" description="Helical" evidence="2">
    <location>
        <begin position="12"/>
        <end position="32"/>
    </location>
</feature>
<accession>A0A1I0QRH8</accession>
<dbReference type="RefSeq" id="WP_092454322.1">
    <property type="nucleotide sequence ID" value="NZ_FOJI01000009.1"/>
</dbReference>
<evidence type="ECO:0000256" key="1">
    <source>
        <dbReference type="SAM" id="MobiDB-lite"/>
    </source>
</evidence>
<evidence type="ECO:0000313" key="5">
    <source>
        <dbReference type="Proteomes" id="UP000199701"/>
    </source>
</evidence>
<feature type="compositionally biased region" description="Polar residues" evidence="1">
    <location>
        <begin position="55"/>
        <end position="74"/>
    </location>
</feature>
<dbReference type="Proteomes" id="UP000199701">
    <property type="component" value="Unassembled WGS sequence"/>
</dbReference>
<keyword evidence="2" id="KW-0472">Membrane</keyword>